<accession>A0A0Q0Q438</accession>
<name>A0A0Q0Q438_VIBMT</name>
<reference evidence="1 2" key="1">
    <citation type="journal article" date="2015" name="Genome Biol. Evol.">
        <title>The Dynamics of Genetic Interactions between Vibrio metoecus and Vibrio cholerae, Two Close Relatives Co-Occurring in the Environment.</title>
        <authorList>
            <person name="Orata F.D."/>
            <person name="Kirchberger P.C."/>
            <person name="Meheust R."/>
            <person name="Barlow E.J."/>
            <person name="Tarr C.L."/>
            <person name="Boucher Y."/>
        </authorList>
    </citation>
    <scope>NUCLEOTIDE SEQUENCE [LARGE SCALE GENOMIC DNA]</scope>
    <source>
        <strain evidence="1 2">YB5B04</strain>
    </source>
</reference>
<organism evidence="1 2">
    <name type="scientific">Vibrio metoecus</name>
    <dbReference type="NCBI Taxonomy" id="1481663"/>
    <lineage>
        <taxon>Bacteria</taxon>
        <taxon>Pseudomonadati</taxon>
        <taxon>Pseudomonadota</taxon>
        <taxon>Gammaproteobacteria</taxon>
        <taxon>Vibrionales</taxon>
        <taxon>Vibrionaceae</taxon>
        <taxon>Vibrio</taxon>
    </lineage>
</organism>
<dbReference type="Proteomes" id="UP000050491">
    <property type="component" value="Unassembled WGS sequence"/>
</dbReference>
<dbReference type="AlphaFoldDB" id="A0A0Q0Q438"/>
<evidence type="ECO:0000313" key="2">
    <source>
        <dbReference type="Proteomes" id="UP000050491"/>
    </source>
</evidence>
<protein>
    <submittedName>
        <fullName evidence="1">Uncharacterized protein</fullName>
    </submittedName>
</protein>
<evidence type="ECO:0000313" key="1">
    <source>
        <dbReference type="EMBL" id="KQB04341.1"/>
    </source>
</evidence>
<proteinExistence type="predicted"/>
<dbReference type="EMBL" id="LBGP01000002">
    <property type="protein sequence ID" value="KQB04341.1"/>
    <property type="molecule type" value="Genomic_DNA"/>
</dbReference>
<comment type="caution">
    <text evidence="1">The sequence shown here is derived from an EMBL/GenBank/DDBJ whole genome shotgun (WGS) entry which is preliminary data.</text>
</comment>
<dbReference type="PATRIC" id="fig|1481663.12.peg.2507"/>
<gene>
    <name evidence="1" type="ORF">XV92_00730</name>
</gene>
<sequence>MTGQLATLKRTRLEMLKSMLFRSTAQQLEPVEKLADSQQEFNLTVCRELETLKETLAALQGGRVDANS</sequence>